<dbReference type="PROSITE" id="PS50893">
    <property type="entry name" value="ABC_TRANSPORTER_2"/>
    <property type="match status" value="1"/>
</dbReference>
<accession>A0A084SXF6</accession>
<feature type="domain" description="ABC transporter" evidence="4">
    <location>
        <begin position="10"/>
        <end position="247"/>
    </location>
</feature>
<dbReference type="AlphaFoldDB" id="A0A084SXF6"/>
<dbReference type="PANTHER" id="PTHR43023">
    <property type="entry name" value="PROTEIN TRIGALACTOSYLDIACYLGLYCEROL 3, CHLOROPLASTIC"/>
    <property type="match status" value="1"/>
</dbReference>
<dbReference type="InterPro" id="IPR017871">
    <property type="entry name" value="ABC_transporter-like_CS"/>
</dbReference>
<keyword evidence="1" id="KW-0813">Transport</keyword>
<gene>
    <name evidence="5" type="ORF">Q664_11130</name>
</gene>
<dbReference type="InterPro" id="IPR003593">
    <property type="entry name" value="AAA+_ATPase"/>
</dbReference>
<evidence type="ECO:0000256" key="2">
    <source>
        <dbReference type="ARBA" id="ARBA00022741"/>
    </source>
</evidence>
<dbReference type="CDD" id="cd03261">
    <property type="entry name" value="ABC_Org_Solvent_Resistant"/>
    <property type="match status" value="1"/>
</dbReference>
<dbReference type="Pfam" id="PF00005">
    <property type="entry name" value="ABC_tran"/>
    <property type="match status" value="1"/>
</dbReference>
<comment type="caution">
    <text evidence="5">The sequence shown here is derived from an EMBL/GenBank/DDBJ whole genome shotgun (WGS) entry which is preliminary data.</text>
</comment>
<dbReference type="InterPro" id="IPR003439">
    <property type="entry name" value="ABC_transporter-like_ATP-bd"/>
</dbReference>
<dbReference type="GO" id="GO:0016887">
    <property type="term" value="F:ATP hydrolysis activity"/>
    <property type="evidence" value="ECO:0007669"/>
    <property type="project" value="InterPro"/>
</dbReference>
<dbReference type="EMBL" id="JPMI01000069">
    <property type="protein sequence ID" value="KFA93141.1"/>
    <property type="molecule type" value="Genomic_DNA"/>
</dbReference>
<evidence type="ECO:0000256" key="1">
    <source>
        <dbReference type="ARBA" id="ARBA00022448"/>
    </source>
</evidence>
<dbReference type="SMART" id="SM00382">
    <property type="entry name" value="AAA"/>
    <property type="match status" value="1"/>
</dbReference>
<protein>
    <submittedName>
        <fullName evidence="5">ABC transporter</fullName>
    </submittedName>
</protein>
<dbReference type="SUPFAM" id="SSF52540">
    <property type="entry name" value="P-loop containing nucleoside triphosphate hydrolases"/>
    <property type="match status" value="1"/>
</dbReference>
<dbReference type="Gene3D" id="3.40.50.300">
    <property type="entry name" value="P-loop containing nucleotide triphosphate hydrolases"/>
    <property type="match status" value="1"/>
</dbReference>
<dbReference type="Proteomes" id="UP000028547">
    <property type="component" value="Unassembled WGS sequence"/>
</dbReference>
<evidence type="ECO:0000256" key="3">
    <source>
        <dbReference type="ARBA" id="ARBA00022840"/>
    </source>
</evidence>
<dbReference type="GO" id="GO:0005524">
    <property type="term" value="F:ATP binding"/>
    <property type="evidence" value="ECO:0007669"/>
    <property type="project" value="UniProtKB-KW"/>
</dbReference>
<name>A0A084SXF6_9BACT</name>
<evidence type="ECO:0000313" key="5">
    <source>
        <dbReference type="EMBL" id="KFA93141.1"/>
    </source>
</evidence>
<dbReference type="InterPro" id="IPR027417">
    <property type="entry name" value="P-loop_NTPase"/>
</dbReference>
<organism evidence="5 6">
    <name type="scientific">Archangium violaceum Cb vi76</name>
    <dbReference type="NCBI Taxonomy" id="1406225"/>
    <lineage>
        <taxon>Bacteria</taxon>
        <taxon>Pseudomonadati</taxon>
        <taxon>Myxococcota</taxon>
        <taxon>Myxococcia</taxon>
        <taxon>Myxococcales</taxon>
        <taxon>Cystobacterineae</taxon>
        <taxon>Archangiaceae</taxon>
        <taxon>Archangium</taxon>
    </lineage>
</organism>
<dbReference type="PROSITE" id="PS00211">
    <property type="entry name" value="ABC_TRANSPORTER_1"/>
    <property type="match status" value="1"/>
</dbReference>
<proteinExistence type="predicted"/>
<sequence length="254" mass="27722">MADTSSRPMIEISGLHKSFGVHKVLTGIDLTVPAGSTCVILGGSGSGKTVMMKHMIGLLKPDEGRVVIDGEDIVPMGPEALEKVRHKFGMVFQAAALFDSMDVYDNVAFPLREHRGLSEEEIRKLVRSKLDLMGLPQSAERKFPADLSGGMRKRVGLARAIVMNPKIVLYDEPTTGLDPITTDYVDEMILAAQRELGITSVVISHDIASAFNIADQIAFLNKGVILEQGPPEQLRSSQHPAVKVFLQTWFGKND</sequence>
<keyword evidence="3" id="KW-0067">ATP-binding</keyword>
<evidence type="ECO:0000259" key="4">
    <source>
        <dbReference type="PROSITE" id="PS50893"/>
    </source>
</evidence>
<keyword evidence="2" id="KW-0547">Nucleotide-binding</keyword>
<evidence type="ECO:0000313" key="6">
    <source>
        <dbReference type="Proteomes" id="UP000028547"/>
    </source>
</evidence>
<reference evidence="5 6" key="1">
    <citation type="submission" date="2014-07" db="EMBL/GenBank/DDBJ databases">
        <title>Draft Genome Sequence of Gephyronic Acid Producer, Cystobacter violaceus Strain Cb vi76.</title>
        <authorList>
            <person name="Stevens D.C."/>
            <person name="Young J."/>
            <person name="Carmichael R."/>
            <person name="Tan J."/>
            <person name="Taylor R.E."/>
        </authorList>
    </citation>
    <scope>NUCLEOTIDE SEQUENCE [LARGE SCALE GENOMIC DNA]</scope>
    <source>
        <strain evidence="5 6">Cb vi76</strain>
    </source>
</reference>
<dbReference type="PANTHER" id="PTHR43023:SF6">
    <property type="entry name" value="INTERMEMBRANE PHOSPHOLIPID TRANSPORT SYSTEM ATP-BINDING PROTEIN MLAF"/>
    <property type="match status" value="1"/>
</dbReference>